<dbReference type="OrthoDB" id="760868at2759"/>
<dbReference type="RefSeq" id="XP_013241636.1">
    <property type="nucleotide sequence ID" value="XM_013386182.1"/>
</dbReference>
<dbReference type="Pfam" id="PF08506">
    <property type="entry name" value="Cse1"/>
    <property type="match status" value="1"/>
</dbReference>
<dbReference type="GeneID" id="25263335"/>
<evidence type="ECO:0000313" key="10">
    <source>
        <dbReference type="EMBL" id="KDN41225.1"/>
    </source>
</evidence>
<dbReference type="GO" id="GO:0006606">
    <property type="term" value="P:protein import into nucleus"/>
    <property type="evidence" value="ECO:0007669"/>
    <property type="project" value="TreeGrafter"/>
</dbReference>
<keyword evidence="5" id="KW-0653">Protein transport</keyword>
<gene>
    <name evidence="10" type="ORF">K437DRAFT_249641</name>
</gene>
<dbReference type="AlphaFoldDB" id="A0A066VRK8"/>
<dbReference type="PROSITE" id="PS50166">
    <property type="entry name" value="IMPORTIN_B_NT"/>
    <property type="match status" value="1"/>
</dbReference>
<evidence type="ECO:0000259" key="9">
    <source>
        <dbReference type="PROSITE" id="PS50166"/>
    </source>
</evidence>
<dbReference type="Gene3D" id="1.25.10.10">
    <property type="entry name" value="Leucine-rich Repeat Variant"/>
    <property type="match status" value="1"/>
</dbReference>
<comment type="subcellular location">
    <subcellularLocation>
        <location evidence="2">Cytoplasm</location>
    </subcellularLocation>
    <subcellularLocation>
        <location evidence="1">Nucleus</location>
    </subcellularLocation>
</comment>
<reference evidence="10 11" key="1">
    <citation type="submission" date="2014-05" db="EMBL/GenBank/DDBJ databases">
        <title>Draft genome sequence of a rare smut relative, Tilletiaria anomala UBC 951.</title>
        <authorList>
            <consortium name="DOE Joint Genome Institute"/>
            <person name="Toome M."/>
            <person name="Kuo A."/>
            <person name="Henrissat B."/>
            <person name="Lipzen A."/>
            <person name="Tritt A."/>
            <person name="Yoshinaga Y."/>
            <person name="Zane M."/>
            <person name="Barry K."/>
            <person name="Grigoriev I.V."/>
            <person name="Spatafora J.W."/>
            <person name="Aimea M.C."/>
        </authorList>
    </citation>
    <scope>NUCLEOTIDE SEQUENCE [LARGE SCALE GENOMIC DNA]</scope>
    <source>
        <strain evidence="10 11">UBC 951</strain>
    </source>
</reference>
<evidence type="ECO:0000256" key="8">
    <source>
        <dbReference type="SAM" id="MobiDB-lite"/>
    </source>
</evidence>
<evidence type="ECO:0000256" key="2">
    <source>
        <dbReference type="ARBA" id="ARBA00004496"/>
    </source>
</evidence>
<organism evidence="10 11">
    <name type="scientific">Tilletiaria anomala (strain ATCC 24038 / CBS 436.72 / UBC 951)</name>
    <dbReference type="NCBI Taxonomy" id="1037660"/>
    <lineage>
        <taxon>Eukaryota</taxon>
        <taxon>Fungi</taxon>
        <taxon>Dikarya</taxon>
        <taxon>Basidiomycota</taxon>
        <taxon>Ustilaginomycotina</taxon>
        <taxon>Exobasidiomycetes</taxon>
        <taxon>Georgefischeriales</taxon>
        <taxon>Tilletiariaceae</taxon>
        <taxon>Tilletiaria</taxon>
    </lineage>
</organism>
<protein>
    <submittedName>
        <fullName evidence="10">ARM repeat-containing protein</fullName>
    </submittedName>
</protein>
<dbReference type="FunCoup" id="A0A066VRK8">
    <property type="interactions" value="683"/>
</dbReference>
<keyword evidence="11" id="KW-1185">Reference proteome</keyword>
<evidence type="ECO:0000256" key="1">
    <source>
        <dbReference type="ARBA" id="ARBA00004123"/>
    </source>
</evidence>
<sequence>MDTLYALFASTFDADPNKRKAAELEIRKLESQDGMLATAFQIVNSQDADLAVRQAAAIYVKNRVRRGWDVSRGQRAGGASSSSAIASSDRSALKAGMLPALARAPERLRMHITTTLLSMVATDFPAQWPELMSEIGNYISSTDDAASVHAGIRALLEVVKAFRWSDDENILEGLISSTFPHILTTARQLLASPNASSPDAGSILHAILKTYARSMTSKLSAHQQSHDSIIPWGTLMLEVVQFEVNAVQLPDEPEERAKSSWWKAKKWAYFSLNRLFSKYGNPSQLPSNMKMYKPFADVFVQKFAPEILNVYLKQTELKAQKSDGHFISNKAMHFIFSFYTECVKPKSTWAMLKPHVAAIIQSFAFPLLCFSQMDAELWEDDAIEFIRSQMDPMEEYSSPAGSASIFLETVTSKRKASFMPTLEFVNSIMASYATTGGQGGRSAQEKEGAMRLAAAMQQTMVNDTIVGPQLDQFFAHHIVPELSSPHGFLRFRACELIKVFDKHGMQWSSASTLESAFNGVMQCLMDTSELPVRVQAAAALGELIAHEEVQSIMAPNAGRLMQELLKLSDETDLDTLMVTQEKVVEHFSDELLPFAVELTTQLRDSFIRMVQELSDAAARVEEGEGGPQQVELGKNDEDKMFAAMANLATMYQVISAAESKPDILAQIEAVLLPAIAFTFEKQMAELLDDVMDIVDMLTFYQKNISQQMWGIFELMHNAFTTWAPDYLTEMTSTIDNLITFGADMFRQNQKYRNMLSEIFATATHSPNMAAADYLAAYKIADVMLLVLKGSFDVELPAILETVINYAMNNPSAPAPDLKVRKWAEIVVLDAFIYNPTLTLQFLESKGATGGFIDAVTSRVAAYNRVHECRACIFAFLNMLSVAPENMPASVQERAPKVLGTLIIHLANMPAVVRKRKELQDILEDVEDEDEDVEDGGVSVEVNGSLADKSFADDADVYDETNDYMELLAEESAKLKKAAAAHVGQLVDDDEEEELDDDDEDDDAIFDSPLDKLPIYDCFRSVMQDLQSKHPDAFNSLTAALPADQQQALHTVSQMKDEDLAAITAEDEE</sequence>
<dbReference type="EMBL" id="JMSN01000082">
    <property type="protein sequence ID" value="KDN41225.1"/>
    <property type="molecule type" value="Genomic_DNA"/>
</dbReference>
<feature type="domain" description="Importin N-terminal" evidence="9">
    <location>
        <begin position="22"/>
        <end position="103"/>
    </location>
</feature>
<comment type="caution">
    <text evidence="10">The sequence shown here is derived from an EMBL/GenBank/DDBJ whole genome shotgun (WGS) entry which is preliminary data.</text>
</comment>
<feature type="compositionally biased region" description="Acidic residues" evidence="8">
    <location>
        <begin position="986"/>
        <end position="1004"/>
    </location>
</feature>
<keyword evidence="3" id="KW-0813">Transport</keyword>
<keyword evidence="4" id="KW-0963">Cytoplasm</keyword>
<dbReference type="InterPro" id="IPR011989">
    <property type="entry name" value="ARM-like"/>
</dbReference>
<dbReference type="GO" id="GO:0031267">
    <property type="term" value="F:small GTPase binding"/>
    <property type="evidence" value="ECO:0007669"/>
    <property type="project" value="InterPro"/>
</dbReference>
<dbReference type="Proteomes" id="UP000027361">
    <property type="component" value="Unassembled WGS sequence"/>
</dbReference>
<dbReference type="InterPro" id="IPR001494">
    <property type="entry name" value="Importin-beta_N"/>
</dbReference>
<keyword evidence="7" id="KW-0175">Coiled coil</keyword>
<dbReference type="InParanoid" id="A0A066VRK8"/>
<evidence type="ECO:0000256" key="7">
    <source>
        <dbReference type="SAM" id="Coils"/>
    </source>
</evidence>
<dbReference type="HOGENOM" id="CLU_004196_0_0_1"/>
<accession>A0A066VRK8</accession>
<evidence type="ECO:0000256" key="4">
    <source>
        <dbReference type="ARBA" id="ARBA00022490"/>
    </source>
</evidence>
<dbReference type="PANTHER" id="PTHR10997">
    <property type="entry name" value="IMPORTIN-7, 8, 11"/>
    <property type="match status" value="1"/>
</dbReference>
<evidence type="ECO:0000256" key="3">
    <source>
        <dbReference type="ARBA" id="ARBA00022448"/>
    </source>
</evidence>
<evidence type="ECO:0000256" key="6">
    <source>
        <dbReference type="ARBA" id="ARBA00023242"/>
    </source>
</evidence>
<keyword evidence="6" id="KW-0539">Nucleus</keyword>
<dbReference type="PANTHER" id="PTHR10997:SF18">
    <property type="entry name" value="D-IMPORTIN 7_RANBP7"/>
    <property type="match status" value="1"/>
</dbReference>
<dbReference type="InterPro" id="IPR016024">
    <property type="entry name" value="ARM-type_fold"/>
</dbReference>
<dbReference type="OMA" id="WVAKTSW"/>
<evidence type="ECO:0000313" key="11">
    <source>
        <dbReference type="Proteomes" id="UP000027361"/>
    </source>
</evidence>
<proteinExistence type="predicted"/>
<feature type="region of interest" description="Disordered" evidence="8">
    <location>
        <begin position="984"/>
        <end position="1006"/>
    </location>
</feature>
<dbReference type="GO" id="GO:0005829">
    <property type="term" value="C:cytosol"/>
    <property type="evidence" value="ECO:0007669"/>
    <property type="project" value="TreeGrafter"/>
</dbReference>
<dbReference type="STRING" id="1037660.A0A066VRK8"/>
<dbReference type="InterPro" id="IPR013713">
    <property type="entry name" value="XPO2_central"/>
</dbReference>
<evidence type="ECO:0000256" key="5">
    <source>
        <dbReference type="ARBA" id="ARBA00022927"/>
    </source>
</evidence>
<name>A0A066VRK8_TILAU</name>
<feature type="coiled-coil region" evidence="7">
    <location>
        <begin position="908"/>
        <end position="935"/>
    </location>
</feature>
<dbReference type="SMART" id="SM00913">
    <property type="entry name" value="IBN_N"/>
    <property type="match status" value="1"/>
</dbReference>
<dbReference type="Pfam" id="PF03810">
    <property type="entry name" value="IBN_N"/>
    <property type="match status" value="1"/>
</dbReference>
<dbReference type="GO" id="GO:0005635">
    <property type="term" value="C:nuclear envelope"/>
    <property type="evidence" value="ECO:0007669"/>
    <property type="project" value="TreeGrafter"/>
</dbReference>
<dbReference type="SUPFAM" id="SSF48371">
    <property type="entry name" value="ARM repeat"/>
    <property type="match status" value="1"/>
</dbReference>